<reference evidence="2" key="1">
    <citation type="submission" date="2016-04" db="EMBL/GenBank/DDBJ databases">
        <authorList>
            <person name="Lyu Z."/>
            <person name="Lyu W."/>
        </authorList>
    </citation>
    <scope>NUCLEOTIDE SEQUENCE [LARGE SCALE GENOMIC DNA]</scope>
    <source>
        <strain evidence="2">C44</strain>
    </source>
</reference>
<comment type="caution">
    <text evidence="1">The sequence shown here is derived from an EMBL/GenBank/DDBJ whole genome shotgun (WGS) entry which is preliminary data.</text>
</comment>
<dbReference type="RefSeq" id="WP_066337474.1">
    <property type="nucleotide sequence ID" value="NZ_LWSG01000042.1"/>
</dbReference>
<dbReference type="OrthoDB" id="2932882at2"/>
<dbReference type="EMBL" id="LWSG01000042">
    <property type="protein sequence ID" value="OAS83226.1"/>
    <property type="molecule type" value="Genomic_DNA"/>
</dbReference>
<accession>A0A179SNB7</accession>
<sequence length="68" mass="7941">MVRTYEFVYLPTDVGTIRVDIHYKHSMFHVQAELNDLMSSAFDRKKVEAVKKALLLLAKEHHAFGHQE</sequence>
<gene>
    <name evidence="1" type="ORF">A6K24_08890</name>
</gene>
<keyword evidence="2" id="KW-1185">Reference proteome</keyword>
<dbReference type="AlphaFoldDB" id="A0A179SNB7"/>
<proteinExistence type="predicted"/>
<name>A0A179SNB7_9BACI</name>
<evidence type="ECO:0000313" key="1">
    <source>
        <dbReference type="EMBL" id="OAS83226.1"/>
    </source>
</evidence>
<evidence type="ECO:0000313" key="2">
    <source>
        <dbReference type="Proteomes" id="UP000078534"/>
    </source>
</evidence>
<protein>
    <submittedName>
        <fullName evidence="1">Uncharacterized protein</fullName>
    </submittedName>
</protein>
<dbReference type="Proteomes" id="UP000078534">
    <property type="component" value="Unassembled WGS sequence"/>
</dbReference>
<organism evidence="1 2">
    <name type="scientific">Metabacillus litoralis</name>
    <dbReference type="NCBI Taxonomy" id="152268"/>
    <lineage>
        <taxon>Bacteria</taxon>
        <taxon>Bacillati</taxon>
        <taxon>Bacillota</taxon>
        <taxon>Bacilli</taxon>
        <taxon>Bacillales</taxon>
        <taxon>Bacillaceae</taxon>
        <taxon>Metabacillus</taxon>
    </lineage>
</organism>